<keyword evidence="2" id="KW-1185">Reference proteome</keyword>
<organism evidence="1 2">
    <name type="scientific">Caerostris extrusa</name>
    <name type="common">Bark spider</name>
    <name type="synonym">Caerostris bankana</name>
    <dbReference type="NCBI Taxonomy" id="172846"/>
    <lineage>
        <taxon>Eukaryota</taxon>
        <taxon>Metazoa</taxon>
        <taxon>Ecdysozoa</taxon>
        <taxon>Arthropoda</taxon>
        <taxon>Chelicerata</taxon>
        <taxon>Arachnida</taxon>
        <taxon>Araneae</taxon>
        <taxon>Araneomorphae</taxon>
        <taxon>Entelegynae</taxon>
        <taxon>Araneoidea</taxon>
        <taxon>Araneidae</taxon>
        <taxon>Caerostris</taxon>
    </lineage>
</organism>
<reference evidence="1 2" key="1">
    <citation type="submission" date="2021-06" db="EMBL/GenBank/DDBJ databases">
        <title>Caerostris extrusa draft genome.</title>
        <authorList>
            <person name="Kono N."/>
            <person name="Arakawa K."/>
        </authorList>
    </citation>
    <scope>NUCLEOTIDE SEQUENCE [LARGE SCALE GENOMIC DNA]</scope>
</reference>
<dbReference type="EMBL" id="BPLR01018964">
    <property type="protein sequence ID" value="GIZ03521.1"/>
    <property type="molecule type" value="Genomic_DNA"/>
</dbReference>
<sequence length="106" mass="11465">MLARNPADIFLQSCQTYRSGFRGCSQLPGQQAYPLVVSLCGICDVIHPMRSFLSGVGLGGKSGVIVTRLYLQRPPEALSRSKTSPLDGRRDTCRIATTIFSGKSVC</sequence>
<protein>
    <submittedName>
        <fullName evidence="1">Uncharacterized protein</fullName>
    </submittedName>
</protein>
<gene>
    <name evidence="1" type="ORF">CEXT_548561</name>
</gene>
<proteinExistence type="predicted"/>
<evidence type="ECO:0000313" key="1">
    <source>
        <dbReference type="EMBL" id="GIZ03521.1"/>
    </source>
</evidence>
<comment type="caution">
    <text evidence="1">The sequence shown here is derived from an EMBL/GenBank/DDBJ whole genome shotgun (WGS) entry which is preliminary data.</text>
</comment>
<name>A0AAV4YAU7_CAEEX</name>
<accession>A0AAV4YAU7</accession>
<dbReference type="AlphaFoldDB" id="A0AAV4YAU7"/>
<dbReference type="Proteomes" id="UP001054945">
    <property type="component" value="Unassembled WGS sequence"/>
</dbReference>
<evidence type="ECO:0000313" key="2">
    <source>
        <dbReference type="Proteomes" id="UP001054945"/>
    </source>
</evidence>